<feature type="transmembrane region" description="Helical" evidence="1">
    <location>
        <begin position="292"/>
        <end position="316"/>
    </location>
</feature>
<feature type="transmembrane region" description="Helical" evidence="1">
    <location>
        <begin position="571"/>
        <end position="594"/>
    </location>
</feature>
<feature type="transmembrane region" description="Helical" evidence="1">
    <location>
        <begin position="20"/>
        <end position="39"/>
    </location>
</feature>
<feature type="transmembrane region" description="Helical" evidence="1">
    <location>
        <begin position="45"/>
        <end position="62"/>
    </location>
</feature>
<keyword evidence="4" id="KW-1185">Reference proteome</keyword>
<feature type="transmembrane region" description="Helical" evidence="1">
    <location>
        <begin position="603"/>
        <end position="636"/>
    </location>
</feature>
<reference evidence="3 4" key="1">
    <citation type="submission" date="2019-11" db="EMBL/GenBank/DDBJ databases">
        <authorList>
            <person name="Li J."/>
        </authorList>
    </citation>
    <scope>NUCLEOTIDE SEQUENCE [LARGE SCALE GENOMIC DNA]</scope>
    <source>
        <strain evidence="3 4">J4</strain>
    </source>
</reference>
<evidence type="ECO:0000259" key="2">
    <source>
        <dbReference type="Pfam" id="PF06808"/>
    </source>
</evidence>
<protein>
    <submittedName>
        <fullName evidence="3">TRAP transporter fused permease subunit</fullName>
    </submittedName>
</protein>
<feature type="transmembrane region" description="Helical" evidence="1">
    <location>
        <begin position="414"/>
        <end position="436"/>
    </location>
</feature>
<dbReference type="InterPro" id="IPR010656">
    <property type="entry name" value="DctM"/>
</dbReference>
<dbReference type="AlphaFoldDB" id="A0A6G1X1R0"/>
<feature type="transmembrane region" description="Helical" evidence="1">
    <location>
        <begin position="448"/>
        <end position="473"/>
    </location>
</feature>
<dbReference type="Pfam" id="PF06808">
    <property type="entry name" value="DctM"/>
    <property type="match status" value="1"/>
</dbReference>
<comment type="caution">
    <text evidence="3">The sequence shown here is derived from an EMBL/GenBank/DDBJ whole genome shotgun (WGS) entry which is preliminary data.</text>
</comment>
<gene>
    <name evidence="3" type="ORF">GH754_00875</name>
</gene>
<feature type="domain" description="TRAP C4-dicarboxylate transport system permease DctM subunit" evidence="2">
    <location>
        <begin position="114"/>
        <end position="564"/>
    </location>
</feature>
<dbReference type="EMBL" id="WJNH01000001">
    <property type="protein sequence ID" value="MRG84874.1"/>
    <property type="molecule type" value="Genomic_DNA"/>
</dbReference>
<feature type="transmembrane region" description="Helical" evidence="1">
    <location>
        <begin position="480"/>
        <end position="501"/>
    </location>
</feature>
<keyword evidence="1" id="KW-0472">Membrane</keyword>
<feature type="transmembrane region" description="Helical" evidence="1">
    <location>
        <begin position="350"/>
        <end position="370"/>
    </location>
</feature>
<feature type="transmembrane region" description="Helical" evidence="1">
    <location>
        <begin position="101"/>
        <end position="119"/>
    </location>
</feature>
<dbReference type="Proteomes" id="UP000480185">
    <property type="component" value="Unassembled WGS sequence"/>
</dbReference>
<dbReference type="PANTHER" id="PTHR43849">
    <property type="entry name" value="BLL3936 PROTEIN"/>
    <property type="match status" value="1"/>
</dbReference>
<feature type="transmembrane region" description="Helical" evidence="1">
    <location>
        <begin position="172"/>
        <end position="194"/>
    </location>
</feature>
<feature type="transmembrane region" description="Helical" evidence="1">
    <location>
        <begin position="69"/>
        <end position="89"/>
    </location>
</feature>
<evidence type="ECO:0000313" key="3">
    <source>
        <dbReference type="EMBL" id="MRG84874.1"/>
    </source>
</evidence>
<dbReference type="InterPro" id="IPR011853">
    <property type="entry name" value="TRAP_DctM-Dct_fused"/>
</dbReference>
<dbReference type="PANTHER" id="PTHR43849:SF2">
    <property type="entry name" value="BLL3936 PROTEIN"/>
    <property type="match status" value="1"/>
</dbReference>
<sequence>MSRIDEYLAGVEAGKTRKLIIFIVAVMYTSFHLITAGIFSLTSLIQTSIHVGFGLLLVFLLFPISKKHILMKVIDYIFILIAIYASVYVVLNYERFIADPFGYSSLDILIGTLLIITILEAARRTVGWSVPILALIMITYTTVGHLIPGQWGHGGLNWEYIVSGLFMTNTGIYGQIVLITATVVAIFLIFGAALEATGATDNFIGIALKLTGRSTGGPAKVSVVSSALFGTISGNAAANVAVTGNFTIPMMKRLHYPSHYAAGVEASASTLGQIMPPIMGASAFIMAQFLGVSYITIIVAAIIPALLFTLGIFMTIHFDAKKRNLQSVETLSNKEVGDGKKLYIPSWRELLSLNSIGILVLPIVILLYLIGDGYTIALSCFYAIVTSIGLFLIKDFRLNGLMTRLSASIKLFTLGARSLATIVPLIVCAQIIVSLLGKTGLGVKLGNLIVSIGADSLLLSLFAAMLFSLILGMGVPTTGAYVLGASMAAPALIELGIVPIAAHFFVLYFAVISAITPPICTGIFIASGIAGSSWLKSAITGLRLCFAAFIVPFIFAYNSNLMLIDGINADILLHITSAIIGVVSFCAMSSGYLIRTNNYFERILLGIAATMLIVPVWYMSTIGFALVLMVLIFQFLQNNMSNNTTGDFAQSSKD</sequence>
<dbReference type="NCBIfam" id="TIGR02123">
    <property type="entry name" value="TRAP_fused"/>
    <property type="match status" value="1"/>
</dbReference>
<feature type="transmembrane region" description="Helical" evidence="1">
    <location>
        <begin position="507"/>
        <end position="529"/>
    </location>
</feature>
<proteinExistence type="predicted"/>
<feature type="transmembrane region" description="Helical" evidence="1">
    <location>
        <begin position="376"/>
        <end position="393"/>
    </location>
</feature>
<evidence type="ECO:0000256" key="1">
    <source>
        <dbReference type="SAM" id="Phobius"/>
    </source>
</evidence>
<dbReference type="RefSeq" id="WP_153726845.1">
    <property type="nucleotide sequence ID" value="NZ_WJNH01000001.1"/>
</dbReference>
<name>A0A6G1X1R0_9BACI</name>
<evidence type="ECO:0000313" key="4">
    <source>
        <dbReference type="Proteomes" id="UP000480185"/>
    </source>
</evidence>
<keyword evidence="1" id="KW-0812">Transmembrane</keyword>
<feature type="transmembrane region" description="Helical" evidence="1">
    <location>
        <begin position="126"/>
        <end position="147"/>
    </location>
</feature>
<dbReference type="OrthoDB" id="9759894at2"/>
<accession>A0A6G1X1R0</accession>
<feature type="transmembrane region" description="Helical" evidence="1">
    <location>
        <begin position="541"/>
        <end position="559"/>
    </location>
</feature>
<keyword evidence="1" id="KW-1133">Transmembrane helix</keyword>
<organism evidence="3 4">
    <name type="scientific">Salinibacillus xinjiangensis</name>
    <dbReference type="NCBI Taxonomy" id="1229268"/>
    <lineage>
        <taxon>Bacteria</taxon>
        <taxon>Bacillati</taxon>
        <taxon>Bacillota</taxon>
        <taxon>Bacilli</taxon>
        <taxon>Bacillales</taxon>
        <taxon>Bacillaceae</taxon>
        <taxon>Salinibacillus</taxon>
    </lineage>
</organism>